<dbReference type="EMBL" id="HACG01033972">
    <property type="protein sequence ID" value="CEK80837.1"/>
    <property type="molecule type" value="Transcribed_RNA"/>
</dbReference>
<name>A0A0B7AJS7_9EUPU</name>
<sequence>MQRNVNCKIVTEMKGEKHVNIRIEDICFVDIFFPFYIFDVVTQLERQSISANFSCTAGLER</sequence>
<reference evidence="1" key="1">
    <citation type="submission" date="2014-12" db="EMBL/GenBank/DDBJ databases">
        <title>Insight into the proteome of Arion vulgaris.</title>
        <authorList>
            <person name="Aradska J."/>
            <person name="Bulat T."/>
            <person name="Smidak R."/>
            <person name="Sarate P."/>
            <person name="Gangsoo J."/>
            <person name="Sialana F."/>
            <person name="Bilban M."/>
            <person name="Lubec G."/>
        </authorList>
    </citation>
    <scope>NUCLEOTIDE SEQUENCE</scope>
    <source>
        <tissue evidence="1">Skin</tissue>
    </source>
</reference>
<organism evidence="1">
    <name type="scientific">Arion vulgaris</name>
    <dbReference type="NCBI Taxonomy" id="1028688"/>
    <lineage>
        <taxon>Eukaryota</taxon>
        <taxon>Metazoa</taxon>
        <taxon>Spiralia</taxon>
        <taxon>Lophotrochozoa</taxon>
        <taxon>Mollusca</taxon>
        <taxon>Gastropoda</taxon>
        <taxon>Heterobranchia</taxon>
        <taxon>Euthyneura</taxon>
        <taxon>Panpulmonata</taxon>
        <taxon>Eupulmonata</taxon>
        <taxon>Stylommatophora</taxon>
        <taxon>Helicina</taxon>
        <taxon>Arionoidea</taxon>
        <taxon>Arionidae</taxon>
        <taxon>Arion</taxon>
    </lineage>
</organism>
<gene>
    <name evidence="1" type="primary">ORF122974</name>
</gene>
<proteinExistence type="predicted"/>
<evidence type="ECO:0000313" key="1">
    <source>
        <dbReference type="EMBL" id="CEK80837.1"/>
    </source>
</evidence>
<protein>
    <submittedName>
        <fullName evidence="1">Uncharacterized protein</fullName>
    </submittedName>
</protein>
<dbReference type="AlphaFoldDB" id="A0A0B7AJS7"/>
<accession>A0A0B7AJS7</accession>